<evidence type="ECO:0000313" key="2">
    <source>
        <dbReference type="EMBL" id="OQE02739.1"/>
    </source>
</evidence>
<evidence type="ECO:0000256" key="1">
    <source>
        <dbReference type="SAM" id="MobiDB-lite"/>
    </source>
</evidence>
<protein>
    <submittedName>
        <fullName evidence="2">Uncharacterized protein</fullName>
    </submittedName>
</protein>
<dbReference type="AlphaFoldDB" id="A0A1V6RMS8"/>
<reference evidence="3" key="1">
    <citation type="journal article" date="2017" name="Nat. Microbiol.">
        <title>Global analysis of biosynthetic gene clusters reveals vast potential of secondary metabolite production in Penicillium species.</title>
        <authorList>
            <person name="Nielsen J.C."/>
            <person name="Grijseels S."/>
            <person name="Prigent S."/>
            <person name="Ji B."/>
            <person name="Dainat J."/>
            <person name="Nielsen K.F."/>
            <person name="Frisvad J.C."/>
            <person name="Workman M."/>
            <person name="Nielsen J."/>
        </authorList>
    </citation>
    <scope>NUCLEOTIDE SEQUENCE [LARGE SCALE GENOMIC DNA]</scope>
    <source>
        <strain evidence="3">IBT 29486</strain>
    </source>
</reference>
<keyword evidence="3" id="KW-1185">Reference proteome</keyword>
<comment type="caution">
    <text evidence="2">The sequence shown here is derived from an EMBL/GenBank/DDBJ whole genome shotgun (WGS) entry which is preliminary data.</text>
</comment>
<gene>
    <name evidence="2" type="ORF">PENVUL_c039G09384</name>
</gene>
<name>A0A1V6RMS8_9EURO</name>
<sequence length="105" mass="11741">MCDPDPDAYAEDRPSTLLIQNQGIGNRPMQIRAKMRKQLEKVGVNDKDHENIVSNPQAIRYAANSMHQTGLLQHFQHVGLENEDDDDNEPIGLVAVDLGVEDDGY</sequence>
<accession>A0A1V6RMS8</accession>
<proteinExistence type="predicted"/>
<dbReference type="EMBL" id="MDYP01000039">
    <property type="protein sequence ID" value="OQE02739.1"/>
    <property type="molecule type" value="Genomic_DNA"/>
</dbReference>
<dbReference type="Proteomes" id="UP000191518">
    <property type="component" value="Unassembled WGS sequence"/>
</dbReference>
<organism evidence="2 3">
    <name type="scientific">Penicillium vulpinum</name>
    <dbReference type="NCBI Taxonomy" id="29845"/>
    <lineage>
        <taxon>Eukaryota</taxon>
        <taxon>Fungi</taxon>
        <taxon>Dikarya</taxon>
        <taxon>Ascomycota</taxon>
        <taxon>Pezizomycotina</taxon>
        <taxon>Eurotiomycetes</taxon>
        <taxon>Eurotiomycetidae</taxon>
        <taxon>Eurotiales</taxon>
        <taxon>Aspergillaceae</taxon>
        <taxon>Penicillium</taxon>
    </lineage>
</organism>
<evidence type="ECO:0000313" key="3">
    <source>
        <dbReference type="Proteomes" id="UP000191518"/>
    </source>
</evidence>
<feature type="region of interest" description="Disordered" evidence="1">
    <location>
        <begin position="1"/>
        <end position="25"/>
    </location>
</feature>